<keyword evidence="1" id="KW-1133">Transmembrane helix</keyword>
<feature type="transmembrane region" description="Helical" evidence="1">
    <location>
        <begin position="7"/>
        <end position="27"/>
    </location>
</feature>
<protein>
    <submittedName>
        <fullName evidence="3">Uncharacterized protein</fullName>
    </submittedName>
</protein>
<evidence type="ECO:0000256" key="1">
    <source>
        <dbReference type="SAM" id="Phobius"/>
    </source>
</evidence>
<keyword evidence="2" id="KW-1185">Reference proteome</keyword>
<sequence>MEIKRNLLISCSTTVHFPIIGAAIGILTSEIREFSVQAATVNFFGSLCDCSRGDSEALDVMAVATAASLFDFNGGAECLALNSNISTGSVPTVEYQVQQDKVERERLQPPLNYAKMLGKAEQILLSPFERAPS</sequence>
<keyword evidence="1" id="KW-0812">Transmembrane</keyword>
<dbReference type="AlphaFoldDB" id="A0A915I0P7"/>
<evidence type="ECO:0000313" key="2">
    <source>
        <dbReference type="Proteomes" id="UP000887565"/>
    </source>
</evidence>
<organism evidence="2 3">
    <name type="scientific">Romanomermis culicivorax</name>
    <name type="common">Nematode worm</name>
    <dbReference type="NCBI Taxonomy" id="13658"/>
    <lineage>
        <taxon>Eukaryota</taxon>
        <taxon>Metazoa</taxon>
        <taxon>Ecdysozoa</taxon>
        <taxon>Nematoda</taxon>
        <taxon>Enoplea</taxon>
        <taxon>Dorylaimia</taxon>
        <taxon>Mermithida</taxon>
        <taxon>Mermithoidea</taxon>
        <taxon>Mermithidae</taxon>
        <taxon>Romanomermis</taxon>
    </lineage>
</organism>
<accession>A0A915I0P7</accession>
<name>A0A915I0P7_ROMCU</name>
<keyword evidence="1" id="KW-0472">Membrane</keyword>
<evidence type="ECO:0000313" key="3">
    <source>
        <dbReference type="WBParaSite" id="nRc.2.0.1.t07274-RA"/>
    </source>
</evidence>
<reference evidence="3" key="1">
    <citation type="submission" date="2022-11" db="UniProtKB">
        <authorList>
            <consortium name="WormBaseParasite"/>
        </authorList>
    </citation>
    <scope>IDENTIFICATION</scope>
</reference>
<dbReference type="Proteomes" id="UP000887565">
    <property type="component" value="Unplaced"/>
</dbReference>
<dbReference type="WBParaSite" id="nRc.2.0.1.t07274-RA">
    <property type="protein sequence ID" value="nRc.2.0.1.t07274-RA"/>
    <property type="gene ID" value="nRc.2.0.1.g07274"/>
</dbReference>
<proteinExistence type="predicted"/>